<evidence type="ECO:0000256" key="16">
    <source>
        <dbReference type="ARBA" id="ARBA00077632"/>
    </source>
</evidence>
<dbReference type="GO" id="GO:0008531">
    <property type="term" value="F:riboflavin kinase activity"/>
    <property type="evidence" value="ECO:0007669"/>
    <property type="project" value="UniProtKB-EC"/>
</dbReference>
<evidence type="ECO:0000256" key="9">
    <source>
        <dbReference type="ARBA" id="ARBA00022741"/>
    </source>
</evidence>
<comment type="cofactor">
    <cofactor evidence="1">
        <name>Zn(2+)</name>
        <dbReference type="ChEBI" id="CHEBI:29105"/>
    </cofactor>
</comment>
<evidence type="ECO:0000256" key="10">
    <source>
        <dbReference type="ARBA" id="ARBA00022777"/>
    </source>
</evidence>
<evidence type="ECO:0000256" key="6">
    <source>
        <dbReference type="ARBA" id="ARBA00022643"/>
    </source>
</evidence>
<evidence type="ECO:0000256" key="8">
    <source>
        <dbReference type="ARBA" id="ARBA00022723"/>
    </source>
</evidence>
<feature type="domain" description="Riboflavin kinase" evidence="17">
    <location>
        <begin position="67"/>
        <end position="197"/>
    </location>
</feature>
<dbReference type="Proteomes" id="UP000770717">
    <property type="component" value="Unassembled WGS sequence"/>
</dbReference>
<dbReference type="InterPro" id="IPR023468">
    <property type="entry name" value="Riboflavin_kinase"/>
</dbReference>
<accession>A0A8J6KCM5</accession>
<keyword evidence="5" id="KW-0285">Flavoprotein</keyword>
<dbReference type="GO" id="GO:0046872">
    <property type="term" value="F:metal ion binding"/>
    <property type="evidence" value="ECO:0007669"/>
    <property type="project" value="UniProtKB-KW"/>
</dbReference>
<keyword evidence="8" id="KW-0479">Metal-binding</keyword>
<dbReference type="EC" id="2.7.1.26" evidence="3"/>
<keyword evidence="9" id="KW-0547">Nucleotide-binding</keyword>
<evidence type="ECO:0000256" key="4">
    <source>
        <dbReference type="ARBA" id="ARBA00017394"/>
    </source>
</evidence>
<comment type="pathway">
    <text evidence="2">Cofactor biosynthesis; FMN biosynthesis; FMN from riboflavin (ATP route): step 1/1.</text>
</comment>
<comment type="function">
    <text evidence="15">Catalyzes the phosphorylation of riboflavin (vitamin B2) to form flavin-mononucleotide (FMN), hence rate-limiting enzyme in the synthesis of FAD. Essential for TNF-induced reactive oxygen species (ROS) production. Through its interaction with both TNFRSF1A and CYBA, physically and functionally couples TNFRSF1A to NADPH oxidase. TNF-activation of RFK may enhance the incorporation of FAD in NADPH oxidase, a critical step for the assembly and activation of NADPH oxidase.</text>
</comment>
<evidence type="ECO:0000256" key="3">
    <source>
        <dbReference type="ARBA" id="ARBA00012105"/>
    </source>
</evidence>
<evidence type="ECO:0000313" key="18">
    <source>
        <dbReference type="EMBL" id="KAG9486785.1"/>
    </source>
</evidence>
<sequence>MSQRLACSSRLGAGPGSSAGGGTAALVLPLPSTDGLRVRTAHPGELKRELPLAEPAGKKRTARPGIMSALPYYCSGEVVRGFGRGSKELGIPTANFPEHVVERLPADLTTGIYYGWGCIGSGDIHKMVMSIGWNPFYKNTKKSVETHIIHQFENDFYGETLSIVIVGYIRPEKSFDSLDSLITAIHNDIEEAKKQLDLPERRKLKERYFNNAHKIMNGH</sequence>
<dbReference type="GO" id="GO:0005739">
    <property type="term" value="C:mitochondrion"/>
    <property type="evidence" value="ECO:0007669"/>
    <property type="project" value="TreeGrafter"/>
</dbReference>
<dbReference type="GO" id="GO:0005524">
    <property type="term" value="F:ATP binding"/>
    <property type="evidence" value="ECO:0007669"/>
    <property type="project" value="UniProtKB-KW"/>
</dbReference>
<evidence type="ECO:0000256" key="7">
    <source>
        <dbReference type="ARBA" id="ARBA00022679"/>
    </source>
</evidence>
<evidence type="ECO:0000256" key="2">
    <source>
        <dbReference type="ARBA" id="ARBA00005201"/>
    </source>
</evidence>
<dbReference type="AlphaFoldDB" id="A0A8J6KCM5"/>
<dbReference type="UniPathway" id="UPA00276">
    <property type="reaction ID" value="UER00406"/>
</dbReference>
<comment type="catalytic activity">
    <reaction evidence="14">
        <text>riboflavin + ATP = FMN + ADP + H(+)</text>
        <dbReference type="Rhea" id="RHEA:14357"/>
        <dbReference type="ChEBI" id="CHEBI:15378"/>
        <dbReference type="ChEBI" id="CHEBI:30616"/>
        <dbReference type="ChEBI" id="CHEBI:57986"/>
        <dbReference type="ChEBI" id="CHEBI:58210"/>
        <dbReference type="ChEBI" id="CHEBI:456216"/>
        <dbReference type="EC" id="2.7.1.26"/>
    </reaction>
    <physiologicalReaction direction="left-to-right" evidence="14">
        <dbReference type="Rhea" id="RHEA:14358"/>
    </physiologicalReaction>
</comment>
<keyword evidence="12" id="KW-0067">ATP-binding</keyword>
<evidence type="ECO:0000256" key="11">
    <source>
        <dbReference type="ARBA" id="ARBA00022833"/>
    </source>
</evidence>
<evidence type="ECO:0000256" key="14">
    <source>
        <dbReference type="ARBA" id="ARBA00050912"/>
    </source>
</evidence>
<proteinExistence type="predicted"/>
<comment type="caution">
    <text evidence="18">The sequence shown here is derived from an EMBL/GenBank/DDBJ whole genome shotgun (WGS) entry which is preliminary data.</text>
</comment>
<dbReference type="GO" id="GO:0009398">
    <property type="term" value="P:FMN biosynthetic process"/>
    <property type="evidence" value="ECO:0007669"/>
    <property type="project" value="UniProtKB-UniPathway"/>
</dbReference>
<dbReference type="OrthoDB" id="276388at2759"/>
<evidence type="ECO:0000313" key="19">
    <source>
        <dbReference type="Proteomes" id="UP000770717"/>
    </source>
</evidence>
<dbReference type="InterPro" id="IPR015865">
    <property type="entry name" value="Riboflavin_kinase_bac/euk"/>
</dbReference>
<dbReference type="InterPro" id="IPR023465">
    <property type="entry name" value="Riboflavin_kinase_dom_sf"/>
</dbReference>
<dbReference type="SMART" id="SM00904">
    <property type="entry name" value="Flavokinase"/>
    <property type="match status" value="1"/>
</dbReference>
<name>A0A8J6KCM5_ELECQ</name>
<dbReference type="PANTHER" id="PTHR22749:SF6">
    <property type="entry name" value="RIBOFLAVIN KINASE"/>
    <property type="match status" value="1"/>
</dbReference>
<keyword evidence="10" id="KW-0418">Kinase</keyword>
<evidence type="ECO:0000256" key="1">
    <source>
        <dbReference type="ARBA" id="ARBA00001947"/>
    </source>
</evidence>
<dbReference type="Pfam" id="PF01687">
    <property type="entry name" value="Flavokinase"/>
    <property type="match status" value="1"/>
</dbReference>
<reference evidence="18" key="1">
    <citation type="thesis" date="2020" institute="ProQuest LLC" country="789 East Eisenhower Parkway, Ann Arbor, MI, USA">
        <title>Comparative Genomics and Chromosome Evolution.</title>
        <authorList>
            <person name="Mudd A.B."/>
        </authorList>
    </citation>
    <scope>NUCLEOTIDE SEQUENCE</scope>
    <source>
        <strain evidence="18">HN-11 Male</strain>
        <tissue evidence="18">Kidney and liver</tissue>
    </source>
</reference>
<dbReference type="FunFam" id="2.40.30.30:FF:000002">
    <property type="entry name" value="Riboflavin kinase, putative"/>
    <property type="match status" value="1"/>
</dbReference>
<dbReference type="GO" id="GO:0009231">
    <property type="term" value="P:riboflavin biosynthetic process"/>
    <property type="evidence" value="ECO:0007669"/>
    <property type="project" value="InterPro"/>
</dbReference>
<keyword evidence="7" id="KW-0808">Transferase</keyword>
<dbReference type="Gene3D" id="2.40.30.30">
    <property type="entry name" value="Riboflavin kinase-like"/>
    <property type="match status" value="1"/>
</dbReference>
<evidence type="ECO:0000256" key="13">
    <source>
        <dbReference type="ARBA" id="ARBA00029789"/>
    </source>
</evidence>
<evidence type="ECO:0000256" key="12">
    <source>
        <dbReference type="ARBA" id="ARBA00022840"/>
    </source>
</evidence>
<dbReference type="SUPFAM" id="SSF82114">
    <property type="entry name" value="Riboflavin kinase-like"/>
    <property type="match status" value="1"/>
</dbReference>
<dbReference type="PANTHER" id="PTHR22749">
    <property type="entry name" value="RIBOFLAVIN KINASE/FMN ADENYLYLTRANSFERASE"/>
    <property type="match status" value="1"/>
</dbReference>
<keyword evidence="19" id="KW-1185">Reference proteome</keyword>
<evidence type="ECO:0000256" key="15">
    <source>
        <dbReference type="ARBA" id="ARBA00054097"/>
    </source>
</evidence>
<keyword evidence="11" id="KW-0862">Zinc</keyword>
<organism evidence="18 19">
    <name type="scientific">Eleutherodactylus coqui</name>
    <name type="common">Puerto Rican coqui</name>
    <dbReference type="NCBI Taxonomy" id="57060"/>
    <lineage>
        <taxon>Eukaryota</taxon>
        <taxon>Metazoa</taxon>
        <taxon>Chordata</taxon>
        <taxon>Craniata</taxon>
        <taxon>Vertebrata</taxon>
        <taxon>Euteleostomi</taxon>
        <taxon>Amphibia</taxon>
        <taxon>Batrachia</taxon>
        <taxon>Anura</taxon>
        <taxon>Neobatrachia</taxon>
        <taxon>Hyloidea</taxon>
        <taxon>Eleutherodactylidae</taxon>
        <taxon>Eleutherodactylinae</taxon>
        <taxon>Eleutherodactylus</taxon>
        <taxon>Eleutherodactylus</taxon>
    </lineage>
</organism>
<evidence type="ECO:0000256" key="5">
    <source>
        <dbReference type="ARBA" id="ARBA00022630"/>
    </source>
</evidence>
<gene>
    <name evidence="18" type="ORF">GDO78_006923</name>
</gene>
<evidence type="ECO:0000259" key="17">
    <source>
        <dbReference type="SMART" id="SM00904"/>
    </source>
</evidence>
<dbReference type="EMBL" id="WNTK01000003">
    <property type="protein sequence ID" value="KAG9486785.1"/>
    <property type="molecule type" value="Genomic_DNA"/>
</dbReference>
<keyword evidence="6" id="KW-0288">FMN</keyword>
<protein>
    <recommendedName>
        <fullName evidence="4">Riboflavin kinase</fullName>
        <ecNumber evidence="3">2.7.1.26</ecNumber>
    </recommendedName>
    <alternativeName>
        <fullName evidence="16">ATP:riboflavin 5'-phosphotransferase</fullName>
    </alternativeName>
    <alternativeName>
        <fullName evidence="13">Flavokinase</fullName>
    </alternativeName>
</protein>